<dbReference type="InterPro" id="IPR004841">
    <property type="entry name" value="AA-permease/SLC12A_dom"/>
</dbReference>
<feature type="compositionally biased region" description="Low complexity" evidence="8">
    <location>
        <begin position="22"/>
        <end position="50"/>
    </location>
</feature>
<evidence type="ECO:0000313" key="12">
    <source>
        <dbReference type="EMBL" id="KAK0427093.1"/>
    </source>
</evidence>
<gene>
    <name evidence="12" type="ORF">QR680_010060</name>
</gene>
<dbReference type="Proteomes" id="UP001175271">
    <property type="component" value="Unassembled WGS sequence"/>
</dbReference>
<feature type="domain" description="Amino acid permease/ SLC12A" evidence="10">
    <location>
        <begin position="181"/>
        <end position="671"/>
    </location>
</feature>
<evidence type="ECO:0000256" key="3">
    <source>
        <dbReference type="ARBA" id="ARBA00019359"/>
    </source>
</evidence>
<evidence type="ECO:0000256" key="2">
    <source>
        <dbReference type="ARBA" id="ARBA00010593"/>
    </source>
</evidence>
<feature type="transmembrane region" description="Helical" evidence="9">
    <location>
        <begin position="201"/>
        <end position="227"/>
    </location>
</feature>
<dbReference type="GO" id="GO:0008511">
    <property type="term" value="F:sodium:potassium:chloride symporter activity"/>
    <property type="evidence" value="ECO:0007669"/>
    <property type="project" value="TreeGrafter"/>
</dbReference>
<evidence type="ECO:0000256" key="5">
    <source>
        <dbReference type="ARBA" id="ARBA00022692"/>
    </source>
</evidence>
<feature type="transmembrane region" description="Helical" evidence="9">
    <location>
        <begin position="320"/>
        <end position="341"/>
    </location>
</feature>
<dbReference type="Gene3D" id="1.20.1740.10">
    <property type="entry name" value="Amino acid/polyamine transporter I"/>
    <property type="match status" value="1"/>
</dbReference>
<dbReference type="AlphaFoldDB" id="A0AA39IQ56"/>
<dbReference type="InterPro" id="IPR004842">
    <property type="entry name" value="SLC12A_fam"/>
</dbReference>
<keyword evidence="4" id="KW-0813">Transport</keyword>
<evidence type="ECO:0000256" key="6">
    <source>
        <dbReference type="ARBA" id="ARBA00022989"/>
    </source>
</evidence>
<feature type="domain" description="SLC12A transporter C-terminal" evidence="11">
    <location>
        <begin position="680"/>
        <end position="1110"/>
    </location>
</feature>
<evidence type="ECO:0000259" key="10">
    <source>
        <dbReference type="Pfam" id="PF00324"/>
    </source>
</evidence>
<evidence type="ECO:0000259" key="11">
    <source>
        <dbReference type="Pfam" id="PF03522"/>
    </source>
</evidence>
<evidence type="ECO:0000256" key="9">
    <source>
        <dbReference type="SAM" id="Phobius"/>
    </source>
</evidence>
<proteinExistence type="inferred from homology"/>
<comment type="subcellular location">
    <subcellularLocation>
        <location evidence="1">Membrane</location>
        <topology evidence="1">Multi-pass membrane protein</topology>
    </subcellularLocation>
</comment>
<organism evidence="12 13">
    <name type="scientific">Steinernema hermaphroditum</name>
    <dbReference type="NCBI Taxonomy" id="289476"/>
    <lineage>
        <taxon>Eukaryota</taxon>
        <taxon>Metazoa</taxon>
        <taxon>Ecdysozoa</taxon>
        <taxon>Nematoda</taxon>
        <taxon>Chromadorea</taxon>
        <taxon>Rhabditida</taxon>
        <taxon>Tylenchina</taxon>
        <taxon>Panagrolaimomorpha</taxon>
        <taxon>Strongyloidoidea</taxon>
        <taxon>Steinernematidae</taxon>
        <taxon>Steinernema</taxon>
    </lineage>
</organism>
<comment type="similarity">
    <text evidence="2">Belongs to the SLC12A transporter family.</text>
</comment>
<keyword evidence="5 9" id="KW-0812">Transmembrane</keyword>
<dbReference type="GO" id="GO:0055064">
    <property type="term" value="P:chloride ion homeostasis"/>
    <property type="evidence" value="ECO:0007669"/>
    <property type="project" value="TreeGrafter"/>
</dbReference>
<dbReference type="GO" id="GO:0016020">
    <property type="term" value="C:membrane"/>
    <property type="evidence" value="ECO:0007669"/>
    <property type="project" value="UniProtKB-SubCell"/>
</dbReference>
<dbReference type="EMBL" id="JAUCMV010000001">
    <property type="protein sequence ID" value="KAK0427093.1"/>
    <property type="molecule type" value="Genomic_DNA"/>
</dbReference>
<feature type="transmembrane region" description="Helical" evidence="9">
    <location>
        <begin position="533"/>
        <end position="553"/>
    </location>
</feature>
<protein>
    <recommendedName>
        <fullName evidence="3">Solute carrier family 12 member 9</fullName>
    </recommendedName>
</protein>
<evidence type="ECO:0000313" key="13">
    <source>
        <dbReference type="Proteomes" id="UP001175271"/>
    </source>
</evidence>
<dbReference type="Pfam" id="PF00324">
    <property type="entry name" value="AA_permease"/>
    <property type="match status" value="1"/>
</dbReference>
<feature type="region of interest" description="Disordered" evidence="8">
    <location>
        <begin position="1"/>
        <end position="78"/>
    </location>
</feature>
<feature type="transmembrane region" description="Helical" evidence="9">
    <location>
        <begin position="295"/>
        <end position="313"/>
    </location>
</feature>
<keyword evidence="6 9" id="KW-1133">Transmembrane helix</keyword>
<name>A0AA39IQ56_9BILA</name>
<dbReference type="PANTHER" id="PTHR11827:SF103">
    <property type="entry name" value="SODIUM CHLORIDE COTRANSPORTER 69, ISOFORM E"/>
    <property type="match status" value="1"/>
</dbReference>
<evidence type="ECO:0000256" key="1">
    <source>
        <dbReference type="ARBA" id="ARBA00004141"/>
    </source>
</evidence>
<feature type="transmembrane region" description="Helical" evidence="9">
    <location>
        <begin position="374"/>
        <end position="395"/>
    </location>
</feature>
<dbReference type="FunFam" id="1.20.1740.10:FF:000013">
    <property type="entry name" value="Solute carrier family 12 member"/>
    <property type="match status" value="1"/>
</dbReference>
<evidence type="ECO:0000256" key="4">
    <source>
        <dbReference type="ARBA" id="ARBA00022448"/>
    </source>
</evidence>
<dbReference type="GO" id="GO:0055078">
    <property type="term" value="P:sodium ion homeostasis"/>
    <property type="evidence" value="ECO:0007669"/>
    <property type="project" value="TreeGrafter"/>
</dbReference>
<comment type="caution">
    <text evidence="12">The sequence shown here is derived from an EMBL/GenBank/DDBJ whole genome shotgun (WGS) entry which is preliminary data.</text>
</comment>
<evidence type="ECO:0000256" key="7">
    <source>
        <dbReference type="ARBA" id="ARBA00023136"/>
    </source>
</evidence>
<evidence type="ECO:0000256" key="8">
    <source>
        <dbReference type="SAM" id="MobiDB-lite"/>
    </source>
</evidence>
<keyword evidence="7 9" id="KW-0472">Membrane</keyword>
<dbReference type="PANTHER" id="PTHR11827">
    <property type="entry name" value="SOLUTE CARRIER FAMILY 12, CATION COTRANSPORTERS"/>
    <property type="match status" value="1"/>
</dbReference>
<sequence length="1111" mass="123884">MVRFHIADEIEDSRSLSGVGTHSAPSHHAPSSSGRKTSEVATSTSSSTLASDEKSDEEPMKQFTVQKAPIPKPNDHTVTSLSEVIGDQQQITLEKPPNIDHYRMTIQKMSRALGRRLRPSMPELMHGSASRVAPKEDGQKPIPSVDSCAVIEDGEQKFGKAKQQLPEGKDFFQGVFIPVYTNIVGSLLYLRMGYVAGQAGIAWGVGVVLFSTFVIVVAATSLSAICSNGQSGAGGLYYVVSRAVGPHFAGAIALIFSLANVGMAALYIVGISEVASDLLVENGYSYFTYAKIDDIRCIGIVLCVTLMLIAFAGPDIENSFTLFMFSLYILSYIDWLLGTLLPVTNDQFLRGVTGYNWATVSENMWPDYRNGESVYSVFAVFFPGFTGMMAGSMFVGELRDAARDIPLGVFTSVATTCIFYTIGVIVSGATMLRDVSGISYPEFDNATQTWKEFACAKNQTCKYGLVNFYQVAELEGAWGPLVIAGIFGMTISSTMTNLDQGPINFQAACKDSLFGHFKYFGKDNGPNNLPRRAYIFMSFLTMVLVLIGDLNIINDIVSNLFLATYALVNYACFDASFARSPGWRPQFPYYNMWLSLFGAALCVAIMFVLSVWKSLLCLGLFAATMMYMQRRGLEVNWGDTSQAHNYRNALLGLTKITNHPDHVKNYRPQILLMTGNPASRPALLDFANSITKGDSLLIAAHVVAYPQCERIFSLIRNLEAQMTDWMKAMRVRGFYQPLANEDLRRGMQNLLQISGLGKLRPNILFAGWKQDWASRGRDGIEDVDNYVGILRDAFENNLGVCILRNCKDGFDLSEALLRHRVDDVTALKKGDKTEVQSSSVPQISVQIPCPNANARKSDETRKATRFFSDKHFFGHVFGHKSGDKKEKESKDVKRSMHLLEPYQNGAGPSNEGRLSLSLQMNRFHRRVKHSRIDVWWLYDDGGLTLLIPHLLRLPKSYLEGAKLRVFTLASSQACTQADEREMVALLKKFRIEFSDVKVIQDISRRPHPTTTREFERLINNMRTTSEDRRTGLISELDLNAQCLRTNRQLRTRELLQQHSHDSDLIVITLPVPRAEITSSALYMAWLDLMTRDLPPVLMVRGNQTSVLTFYF</sequence>
<feature type="transmembrane region" description="Helical" evidence="9">
    <location>
        <begin position="248"/>
        <end position="275"/>
    </location>
</feature>
<feature type="transmembrane region" description="Helical" evidence="9">
    <location>
        <begin position="171"/>
        <end position="189"/>
    </location>
</feature>
<keyword evidence="13" id="KW-1185">Reference proteome</keyword>
<dbReference type="InterPro" id="IPR018491">
    <property type="entry name" value="SLC12_C"/>
</dbReference>
<dbReference type="GO" id="GO:1990573">
    <property type="term" value="P:potassium ion import across plasma membrane"/>
    <property type="evidence" value="ECO:0007669"/>
    <property type="project" value="TreeGrafter"/>
</dbReference>
<dbReference type="GO" id="GO:0006884">
    <property type="term" value="P:cell volume homeostasis"/>
    <property type="evidence" value="ECO:0007669"/>
    <property type="project" value="TreeGrafter"/>
</dbReference>
<feature type="transmembrane region" description="Helical" evidence="9">
    <location>
        <begin position="560"/>
        <end position="578"/>
    </location>
</feature>
<feature type="compositionally biased region" description="Basic and acidic residues" evidence="8">
    <location>
        <begin position="1"/>
        <end position="14"/>
    </location>
</feature>
<reference evidence="12" key="1">
    <citation type="submission" date="2023-06" db="EMBL/GenBank/DDBJ databases">
        <title>Genomic analysis of the entomopathogenic nematode Steinernema hermaphroditum.</title>
        <authorList>
            <person name="Schwarz E.M."/>
            <person name="Heppert J.K."/>
            <person name="Baniya A."/>
            <person name="Schwartz H.T."/>
            <person name="Tan C.-H."/>
            <person name="Antoshechkin I."/>
            <person name="Sternberg P.W."/>
            <person name="Goodrich-Blair H."/>
            <person name="Dillman A.R."/>
        </authorList>
    </citation>
    <scope>NUCLEOTIDE SEQUENCE</scope>
    <source>
        <strain evidence="12">PS9179</strain>
        <tissue evidence="12">Whole animal</tissue>
    </source>
</reference>
<feature type="compositionally biased region" description="Basic and acidic residues" evidence="8">
    <location>
        <begin position="51"/>
        <end position="60"/>
    </location>
</feature>
<dbReference type="GO" id="GO:0055075">
    <property type="term" value="P:potassium ion homeostasis"/>
    <property type="evidence" value="ECO:0007669"/>
    <property type="project" value="TreeGrafter"/>
</dbReference>
<accession>A0AA39IQ56</accession>
<feature type="transmembrane region" description="Helical" evidence="9">
    <location>
        <begin position="590"/>
        <end position="623"/>
    </location>
</feature>
<feature type="transmembrane region" description="Helical" evidence="9">
    <location>
        <begin position="407"/>
        <end position="432"/>
    </location>
</feature>
<dbReference type="Pfam" id="PF03522">
    <property type="entry name" value="SLC12"/>
    <property type="match status" value="1"/>
</dbReference>